<dbReference type="SUPFAM" id="SSF52540">
    <property type="entry name" value="P-loop containing nucleoside triphosphate hydrolases"/>
    <property type="match status" value="1"/>
</dbReference>
<feature type="domain" description="Helicase/UvrB N-terminal" evidence="1">
    <location>
        <begin position="13"/>
        <end position="53"/>
    </location>
</feature>
<reference evidence="2" key="1">
    <citation type="journal article" date="2014" name="Front. Microbiol.">
        <title>High frequency of phylogenetically diverse reductive dehalogenase-homologous genes in deep subseafloor sedimentary metagenomes.</title>
        <authorList>
            <person name="Kawai M."/>
            <person name="Futagami T."/>
            <person name="Toyoda A."/>
            <person name="Takaki Y."/>
            <person name="Nishi S."/>
            <person name="Hori S."/>
            <person name="Arai W."/>
            <person name="Tsubouchi T."/>
            <person name="Morono Y."/>
            <person name="Uchiyama I."/>
            <person name="Ito T."/>
            <person name="Fujiyama A."/>
            <person name="Inagaki F."/>
            <person name="Takami H."/>
        </authorList>
    </citation>
    <scope>NUCLEOTIDE SEQUENCE</scope>
    <source>
        <strain evidence="2">Expedition CK06-06</strain>
    </source>
</reference>
<dbReference type="InterPro" id="IPR027417">
    <property type="entry name" value="P-loop_NTPase"/>
</dbReference>
<proteinExistence type="predicted"/>
<sequence>SAAMKLPSITEEKLGSKLLLVVDECHRAGASEMRKVFKVNRKYELGLSATPEREDSEEEKNGIIFNGNYNDSLLGREIGPLIYEMTLKQAFDVLFLRIIPHVYFAG</sequence>
<gene>
    <name evidence="2" type="ORF">S12H4_20403</name>
</gene>
<accession>X1S7P3</accession>
<evidence type="ECO:0000259" key="1">
    <source>
        <dbReference type="Pfam" id="PF04851"/>
    </source>
</evidence>
<dbReference type="Pfam" id="PF04851">
    <property type="entry name" value="ResIII"/>
    <property type="match status" value="1"/>
</dbReference>
<dbReference type="GO" id="GO:0003677">
    <property type="term" value="F:DNA binding"/>
    <property type="evidence" value="ECO:0007669"/>
    <property type="project" value="InterPro"/>
</dbReference>
<comment type="caution">
    <text evidence="2">The sequence shown here is derived from an EMBL/GenBank/DDBJ whole genome shotgun (WGS) entry which is preliminary data.</text>
</comment>
<dbReference type="AlphaFoldDB" id="X1S7P3"/>
<name>X1S7P3_9ZZZZ</name>
<dbReference type="Gene3D" id="3.40.50.300">
    <property type="entry name" value="P-loop containing nucleotide triphosphate hydrolases"/>
    <property type="match status" value="1"/>
</dbReference>
<organism evidence="2">
    <name type="scientific">marine sediment metagenome</name>
    <dbReference type="NCBI Taxonomy" id="412755"/>
    <lineage>
        <taxon>unclassified sequences</taxon>
        <taxon>metagenomes</taxon>
        <taxon>ecological metagenomes</taxon>
    </lineage>
</organism>
<dbReference type="GO" id="GO:0016787">
    <property type="term" value="F:hydrolase activity"/>
    <property type="evidence" value="ECO:0007669"/>
    <property type="project" value="InterPro"/>
</dbReference>
<dbReference type="GO" id="GO:0005524">
    <property type="term" value="F:ATP binding"/>
    <property type="evidence" value="ECO:0007669"/>
    <property type="project" value="InterPro"/>
</dbReference>
<dbReference type="InterPro" id="IPR006935">
    <property type="entry name" value="Helicase/UvrB_N"/>
</dbReference>
<dbReference type="EMBL" id="BARW01010344">
    <property type="protein sequence ID" value="GAI75126.1"/>
    <property type="molecule type" value="Genomic_DNA"/>
</dbReference>
<evidence type="ECO:0000313" key="2">
    <source>
        <dbReference type="EMBL" id="GAI75126.1"/>
    </source>
</evidence>
<feature type="non-terminal residue" evidence="2">
    <location>
        <position position="1"/>
    </location>
</feature>
<protein>
    <recommendedName>
        <fullName evidence="1">Helicase/UvrB N-terminal domain-containing protein</fullName>
    </recommendedName>
</protein>